<gene>
    <name evidence="1" type="ORF">Pint_09714</name>
</gene>
<sequence>MGEPVITLFLKTLEQLQKGGQLITGIQEEVEWIKRELEAMLAFLKEADRGQRRDGLIRAWVGEVRNLVYDAEDIIDTFVIHSSTLRWNLIKHIQMRYQVNSQIRKIKRRVTEVKERRDRYGILASEAQIIYRPSSKSTVATQMFKEEKFGAILVDRNNEIEDRQRRLSVYSDAENILANIELRLVRLLDLQGVGIESLPDEVGDLINLRYLDFRGTMIKNLPNSMKNLRNLQTLDIRNTNVSTLPRGINMLTELRHLHMASFSERDNKDFLKMPKGKVCFKELQTLSGIDCDQNFMKQLRSLTNLRKLYIGGITGSNSKELCSCLREMKKLSSLTIISKHPTENLQLNTLLRSPPRLEKLKLQGSLRRLPSWFQSLNCFHTLYLCQNLIEDDPFPILEQLPNLLVLTLASSAFLCRDICCNGFHHLTALQSLTLAGQEWAVYFVKDDAAIKFILQSSLLILTSNVSLLLMKKLHNQKMH</sequence>
<comment type="caution">
    <text evidence="1">The sequence shown here is derived from an EMBL/GenBank/DDBJ whole genome shotgun (WGS) entry which is preliminary data.</text>
</comment>
<accession>A0ACC0XHF0</accession>
<dbReference type="EMBL" id="CM047747">
    <property type="protein sequence ID" value="KAJ0017487.1"/>
    <property type="molecule type" value="Genomic_DNA"/>
</dbReference>
<keyword evidence="2" id="KW-1185">Reference proteome</keyword>
<dbReference type="Proteomes" id="UP001163603">
    <property type="component" value="Chromosome 12"/>
</dbReference>
<proteinExistence type="predicted"/>
<name>A0ACC0XHF0_9ROSI</name>
<organism evidence="1 2">
    <name type="scientific">Pistacia integerrima</name>
    <dbReference type="NCBI Taxonomy" id="434235"/>
    <lineage>
        <taxon>Eukaryota</taxon>
        <taxon>Viridiplantae</taxon>
        <taxon>Streptophyta</taxon>
        <taxon>Embryophyta</taxon>
        <taxon>Tracheophyta</taxon>
        <taxon>Spermatophyta</taxon>
        <taxon>Magnoliopsida</taxon>
        <taxon>eudicotyledons</taxon>
        <taxon>Gunneridae</taxon>
        <taxon>Pentapetalae</taxon>
        <taxon>rosids</taxon>
        <taxon>malvids</taxon>
        <taxon>Sapindales</taxon>
        <taxon>Anacardiaceae</taxon>
        <taxon>Pistacia</taxon>
    </lineage>
</organism>
<protein>
    <submittedName>
        <fullName evidence="1">Uncharacterized protein</fullName>
    </submittedName>
</protein>
<reference evidence="2" key="1">
    <citation type="journal article" date="2023" name="G3 (Bethesda)">
        <title>Genome assembly and association tests identify interacting loci associated with vigor, precocity, and sex in interspecific pistachio rootstocks.</title>
        <authorList>
            <person name="Palmer W."/>
            <person name="Jacygrad E."/>
            <person name="Sagayaradj S."/>
            <person name="Cavanaugh K."/>
            <person name="Han R."/>
            <person name="Bertier L."/>
            <person name="Beede B."/>
            <person name="Kafkas S."/>
            <person name="Golino D."/>
            <person name="Preece J."/>
            <person name="Michelmore R."/>
        </authorList>
    </citation>
    <scope>NUCLEOTIDE SEQUENCE [LARGE SCALE GENOMIC DNA]</scope>
</reference>
<evidence type="ECO:0000313" key="2">
    <source>
        <dbReference type="Proteomes" id="UP001163603"/>
    </source>
</evidence>
<evidence type="ECO:0000313" key="1">
    <source>
        <dbReference type="EMBL" id="KAJ0017487.1"/>
    </source>
</evidence>